<sequence>MIVNSVQGMRNALTCLTEHELVIRNSATDHLRIPFGDHVIQQTILSQNTQENAAQDKSDDENANEEAEDDIEDD</sequence>
<reference evidence="2 3" key="1">
    <citation type="submission" date="2019-07" db="EMBL/GenBank/DDBJ databases">
        <title>Genomics analysis of Aphanomyces spp. identifies a new class of oomycete effector associated with host adaptation.</title>
        <authorList>
            <person name="Gaulin E."/>
        </authorList>
    </citation>
    <scope>NUCLEOTIDE SEQUENCE [LARGE SCALE GENOMIC DNA]</scope>
    <source>
        <strain evidence="2 3">ATCC 201684</strain>
    </source>
</reference>
<name>A0A6G0X1Z6_9STRA</name>
<dbReference type="Proteomes" id="UP000481153">
    <property type="component" value="Unassembled WGS sequence"/>
</dbReference>
<dbReference type="AlphaFoldDB" id="A0A6G0X1Z6"/>
<gene>
    <name evidence="2" type="ORF">Ae201684_009364</name>
</gene>
<dbReference type="VEuPathDB" id="FungiDB:AeMF1_000552"/>
<evidence type="ECO:0000313" key="2">
    <source>
        <dbReference type="EMBL" id="KAF0733796.1"/>
    </source>
</evidence>
<organism evidence="2 3">
    <name type="scientific">Aphanomyces euteiches</name>
    <dbReference type="NCBI Taxonomy" id="100861"/>
    <lineage>
        <taxon>Eukaryota</taxon>
        <taxon>Sar</taxon>
        <taxon>Stramenopiles</taxon>
        <taxon>Oomycota</taxon>
        <taxon>Saprolegniomycetes</taxon>
        <taxon>Saprolegniales</taxon>
        <taxon>Verrucalvaceae</taxon>
        <taxon>Aphanomyces</taxon>
    </lineage>
</organism>
<feature type="region of interest" description="Disordered" evidence="1">
    <location>
        <begin position="47"/>
        <end position="74"/>
    </location>
</feature>
<evidence type="ECO:0000256" key="1">
    <source>
        <dbReference type="SAM" id="MobiDB-lite"/>
    </source>
</evidence>
<evidence type="ECO:0000313" key="3">
    <source>
        <dbReference type="Proteomes" id="UP000481153"/>
    </source>
</evidence>
<protein>
    <submittedName>
        <fullName evidence="2">Uncharacterized protein</fullName>
    </submittedName>
</protein>
<proteinExistence type="predicted"/>
<feature type="compositionally biased region" description="Acidic residues" evidence="1">
    <location>
        <begin position="58"/>
        <end position="74"/>
    </location>
</feature>
<accession>A0A6G0X1Z6</accession>
<keyword evidence="3" id="KW-1185">Reference proteome</keyword>
<dbReference type="EMBL" id="VJMJ01000119">
    <property type="protein sequence ID" value="KAF0733796.1"/>
    <property type="molecule type" value="Genomic_DNA"/>
</dbReference>
<comment type="caution">
    <text evidence="2">The sequence shown here is derived from an EMBL/GenBank/DDBJ whole genome shotgun (WGS) entry which is preliminary data.</text>
</comment>